<organism evidence="1 2">
    <name type="scientific">Hymenobacter lucidus</name>
    <dbReference type="NCBI Taxonomy" id="2880930"/>
    <lineage>
        <taxon>Bacteria</taxon>
        <taxon>Pseudomonadati</taxon>
        <taxon>Bacteroidota</taxon>
        <taxon>Cytophagia</taxon>
        <taxon>Cytophagales</taxon>
        <taxon>Hymenobacteraceae</taxon>
        <taxon>Hymenobacter</taxon>
    </lineage>
</organism>
<dbReference type="Proteomes" id="UP001165296">
    <property type="component" value="Unassembled WGS sequence"/>
</dbReference>
<accession>A0ABS8AWM8</accession>
<reference evidence="1" key="1">
    <citation type="submission" date="2021-10" db="EMBL/GenBank/DDBJ databases">
        <authorList>
            <person name="Dean J.D."/>
            <person name="Kim M.K."/>
            <person name="Newey C.N."/>
            <person name="Stoker T.S."/>
            <person name="Thompson D.W."/>
            <person name="Grose J.H."/>
        </authorList>
    </citation>
    <scope>NUCLEOTIDE SEQUENCE</scope>
    <source>
        <strain evidence="1">BT178</strain>
    </source>
</reference>
<evidence type="ECO:0000313" key="2">
    <source>
        <dbReference type="Proteomes" id="UP001165296"/>
    </source>
</evidence>
<protein>
    <recommendedName>
        <fullName evidence="3">Secreted protein</fullName>
    </recommendedName>
</protein>
<dbReference type="EMBL" id="JAJADR010000006">
    <property type="protein sequence ID" value="MCB2410215.1"/>
    <property type="molecule type" value="Genomic_DNA"/>
</dbReference>
<sequence>MKKYSTTIRSYVAGNFKRLSFGMLPLALLMVTSFPNQLRASSAVSEENKPSTAQAQKKQNKTKVVSGTCHWYTNGSSLMVTCDPEFHTDFIADGGWSPYHGELPDTGTTGGTSAGGMAFFPLPTPPCTTCPCPPNTPGCLDTPIFDE</sequence>
<dbReference type="RefSeq" id="WP_226178422.1">
    <property type="nucleotide sequence ID" value="NZ_JAJADR010000006.1"/>
</dbReference>
<evidence type="ECO:0000313" key="1">
    <source>
        <dbReference type="EMBL" id="MCB2410215.1"/>
    </source>
</evidence>
<proteinExistence type="predicted"/>
<comment type="caution">
    <text evidence="1">The sequence shown here is derived from an EMBL/GenBank/DDBJ whole genome shotgun (WGS) entry which is preliminary data.</text>
</comment>
<keyword evidence="2" id="KW-1185">Reference proteome</keyword>
<gene>
    <name evidence="1" type="ORF">LGH74_19645</name>
</gene>
<evidence type="ECO:0008006" key="3">
    <source>
        <dbReference type="Google" id="ProtNLM"/>
    </source>
</evidence>
<name>A0ABS8AWM8_9BACT</name>